<dbReference type="EMBL" id="JAFBEB010000002">
    <property type="protein sequence ID" value="MBM7589201.1"/>
    <property type="molecule type" value="Genomic_DNA"/>
</dbReference>
<reference evidence="5" key="1">
    <citation type="submission" date="2021-01" db="EMBL/GenBank/DDBJ databases">
        <title>Genomic Encyclopedia of Type Strains, Phase IV (KMG-IV): sequencing the most valuable type-strain genomes for metagenomic binning, comparative biology and taxonomic classification.</title>
        <authorList>
            <person name="Goeker M."/>
        </authorList>
    </citation>
    <scope>NUCLEOTIDE SEQUENCE</scope>
    <source>
        <strain evidence="5">DSM 25523</strain>
    </source>
</reference>
<dbReference type="GO" id="GO:0008887">
    <property type="term" value="F:glycerate kinase activity"/>
    <property type="evidence" value="ECO:0007669"/>
    <property type="project" value="UniProtKB-UniRule"/>
</dbReference>
<dbReference type="InterPro" id="IPR036129">
    <property type="entry name" value="Glycerate_kinase_sf"/>
</dbReference>
<comment type="similarity">
    <text evidence="1 4">Belongs to the glycerate kinase type-1 family.</text>
</comment>
<sequence>MKVVIAPDSFKGSLTAKQAGEAIERGLKKVLADGSFMVVPMADGGEGTLQCLLDATQGRKLQAIVKDPLGRDIVADYGILGDGQTCMIELAAASGLYLLEPQERNPAITTTYGFGQLIKAGLDQGCRHFLLGLGGSATNDGGAGMLQALGYALLGEAGQPIGWGGGQLHKLREIRREECDPRLAECRFIIACDVTNPLIGAKGASFVFGPQKGADRTMCERLDQNLTHFADVIQRTTGVAIHHLPGAGAAGGIAGALLALLDGKLQSGIDLVIQATGLERLLPGSDLVITGEGQVDGQTAQGKTPLGVAKLAQRYKIPTIVLAGSVGQGIDSLYQHGVQAVVSIVNRPMTLEVAMADAAALVESAAEQVMRIYTGGRSVSQLGKTDQRYQ</sequence>
<dbReference type="InterPro" id="IPR004381">
    <property type="entry name" value="Glycerate_kinase"/>
</dbReference>
<dbReference type="EC" id="2.7.1.31" evidence="5"/>
<name>A0A939BU66_9BACL</name>
<evidence type="ECO:0000313" key="6">
    <source>
        <dbReference type="Proteomes" id="UP000717624"/>
    </source>
</evidence>
<dbReference type="RefSeq" id="WP_204516935.1">
    <property type="nucleotide sequence ID" value="NZ_BAABIN010000015.1"/>
</dbReference>
<accession>A0A939BU66</accession>
<evidence type="ECO:0000256" key="3">
    <source>
        <dbReference type="ARBA" id="ARBA00022777"/>
    </source>
</evidence>
<dbReference type="SUPFAM" id="SSF110738">
    <property type="entry name" value="Glycerate kinase I"/>
    <property type="match status" value="1"/>
</dbReference>
<comment type="caution">
    <text evidence="5">The sequence shown here is derived from an EMBL/GenBank/DDBJ whole genome shotgun (WGS) entry which is preliminary data.</text>
</comment>
<keyword evidence="2 4" id="KW-0808">Transferase</keyword>
<protein>
    <submittedName>
        <fullName evidence="5">Glycerate kinase</fullName>
        <ecNumber evidence="5">2.7.1.31</ecNumber>
    </submittedName>
</protein>
<evidence type="ECO:0000256" key="2">
    <source>
        <dbReference type="ARBA" id="ARBA00022679"/>
    </source>
</evidence>
<evidence type="ECO:0000256" key="4">
    <source>
        <dbReference type="PIRNR" id="PIRNR006078"/>
    </source>
</evidence>
<dbReference type="InterPro" id="IPR018197">
    <property type="entry name" value="Glycerate_kinase_RE-like"/>
</dbReference>
<dbReference type="PANTHER" id="PTHR21599:SF0">
    <property type="entry name" value="GLYCERATE KINASE"/>
    <property type="match status" value="1"/>
</dbReference>
<dbReference type="AlphaFoldDB" id="A0A939BU66"/>
<evidence type="ECO:0000256" key="1">
    <source>
        <dbReference type="ARBA" id="ARBA00006284"/>
    </source>
</evidence>
<keyword evidence="6" id="KW-1185">Reference proteome</keyword>
<dbReference type="PIRSF" id="PIRSF006078">
    <property type="entry name" value="GlxK"/>
    <property type="match status" value="1"/>
</dbReference>
<dbReference type="Proteomes" id="UP000717624">
    <property type="component" value="Unassembled WGS sequence"/>
</dbReference>
<evidence type="ECO:0000313" key="5">
    <source>
        <dbReference type="EMBL" id="MBM7589201.1"/>
    </source>
</evidence>
<dbReference type="Pfam" id="PF02595">
    <property type="entry name" value="Gly_kinase"/>
    <property type="match status" value="1"/>
</dbReference>
<organism evidence="5 6">
    <name type="scientific">Brevibacillus fulvus</name>
    <dbReference type="NCBI Taxonomy" id="1125967"/>
    <lineage>
        <taxon>Bacteria</taxon>
        <taxon>Bacillati</taxon>
        <taxon>Bacillota</taxon>
        <taxon>Bacilli</taxon>
        <taxon>Bacillales</taxon>
        <taxon>Paenibacillaceae</taxon>
        <taxon>Brevibacillus</taxon>
    </lineage>
</organism>
<dbReference type="GO" id="GO:0031388">
    <property type="term" value="P:organic acid phosphorylation"/>
    <property type="evidence" value="ECO:0007669"/>
    <property type="project" value="UniProtKB-UniRule"/>
</dbReference>
<dbReference type="Gene3D" id="3.40.50.10350">
    <property type="entry name" value="Glycerate kinase, domain 1"/>
    <property type="match status" value="1"/>
</dbReference>
<dbReference type="NCBIfam" id="TIGR00045">
    <property type="entry name" value="glycerate kinase"/>
    <property type="match status" value="1"/>
</dbReference>
<gene>
    <name evidence="5" type="ORF">JOD01_000799</name>
</gene>
<dbReference type="PANTHER" id="PTHR21599">
    <property type="entry name" value="GLYCERATE KINASE"/>
    <property type="match status" value="1"/>
</dbReference>
<proteinExistence type="inferred from homology"/>
<keyword evidence="3 4" id="KW-0418">Kinase</keyword>
<dbReference type="InterPro" id="IPR018193">
    <property type="entry name" value="Glyc_kinase_flavodox-like_fold"/>
</dbReference>
<dbReference type="Gene3D" id="3.90.1510.10">
    <property type="entry name" value="Glycerate kinase, domain 2"/>
    <property type="match status" value="1"/>
</dbReference>